<dbReference type="InterPro" id="IPR001544">
    <property type="entry name" value="Aminotrans_IV"/>
</dbReference>
<evidence type="ECO:0000256" key="6">
    <source>
        <dbReference type="RuleBase" id="RU004516"/>
    </source>
</evidence>
<reference evidence="7 8" key="1">
    <citation type="submission" date="2016-04" db="EMBL/GenBank/DDBJ databases">
        <title>Draft genome sequence of Aeribacillus pallidus 8m3 from petroleum reservoir.</title>
        <authorList>
            <person name="Poltaraus A.B."/>
            <person name="Nazina T.N."/>
            <person name="Tourova T.P."/>
            <person name="Malakho S.M."/>
            <person name="Korshunova A.V."/>
            <person name="Sokolova D.S."/>
        </authorList>
    </citation>
    <scope>NUCLEOTIDE SEQUENCE [LARGE SCALE GENOMIC DNA]</scope>
    <source>
        <strain evidence="7 8">8m3</strain>
    </source>
</reference>
<dbReference type="CDD" id="cd00449">
    <property type="entry name" value="PLPDE_IV"/>
    <property type="match status" value="1"/>
</dbReference>
<dbReference type="GO" id="GO:0008652">
    <property type="term" value="P:amino acid biosynthetic process"/>
    <property type="evidence" value="ECO:0007669"/>
    <property type="project" value="UniProtKB-ARBA"/>
</dbReference>
<dbReference type="OrthoDB" id="9805628at2"/>
<dbReference type="PROSITE" id="PS00770">
    <property type="entry name" value="AA_TRANSFER_CLASS_4"/>
    <property type="match status" value="1"/>
</dbReference>
<dbReference type="NCBIfam" id="NF005800">
    <property type="entry name" value="PRK07650.1"/>
    <property type="match status" value="1"/>
</dbReference>
<dbReference type="PANTHER" id="PTHR42743:SF11">
    <property type="entry name" value="AMINODEOXYCHORISMATE LYASE"/>
    <property type="match status" value="1"/>
</dbReference>
<evidence type="ECO:0000256" key="4">
    <source>
        <dbReference type="ARBA" id="ARBA00022898"/>
    </source>
</evidence>
<evidence type="ECO:0000256" key="5">
    <source>
        <dbReference type="RuleBase" id="RU004106"/>
    </source>
</evidence>
<dbReference type="InterPro" id="IPR043132">
    <property type="entry name" value="BCAT-like_C"/>
</dbReference>
<keyword evidence="8" id="KW-1185">Reference proteome</keyword>
<gene>
    <name evidence="7" type="ORF">AZI98_06945</name>
</gene>
<sequence>MYLYVNGEYKKQDELQISPFDHGFLYGIGAFETLRTYNGHPFLLHDHIDRLNEAVRELGIDLSLSYSEAEQIIKRLLELNHLKNAYLRINVSAGAEELGLSAAPYKNPVLIFFIKELNLPERLTKQGVILSVRRNTPEGSFRIKSHHFLNNVLAKREIGDHPKTEGIFLTHSGYVAEGIVSNIFWVKNNTVYTPAVSTGILNGITRQFVLTILEKHRIPYEEGLYPLDHLLSAQEAFITNSLQEIVPITHIGQTAFAGEQGILTNRLITIYKKVRQHILTRSEFEVGDEQWV</sequence>
<dbReference type="GO" id="GO:0046394">
    <property type="term" value="P:carboxylic acid biosynthetic process"/>
    <property type="evidence" value="ECO:0007669"/>
    <property type="project" value="UniProtKB-ARBA"/>
</dbReference>
<evidence type="ECO:0000313" key="7">
    <source>
        <dbReference type="EMBL" id="KZN96737.1"/>
    </source>
</evidence>
<evidence type="ECO:0000313" key="8">
    <source>
        <dbReference type="Proteomes" id="UP000076476"/>
    </source>
</evidence>
<comment type="similarity">
    <text evidence="2 5">Belongs to the class-IV pyridoxal-phosphate-dependent aminotransferase family.</text>
</comment>
<dbReference type="Gene3D" id="3.20.10.10">
    <property type="entry name" value="D-amino Acid Aminotransferase, subunit A, domain 2"/>
    <property type="match status" value="1"/>
</dbReference>
<dbReference type="RefSeq" id="WP_063387556.1">
    <property type="nucleotide sequence ID" value="NZ_LWBR01000015.1"/>
</dbReference>
<dbReference type="GO" id="GO:0016829">
    <property type="term" value="F:lyase activity"/>
    <property type="evidence" value="ECO:0007669"/>
    <property type="project" value="UniProtKB-KW"/>
</dbReference>
<dbReference type="Pfam" id="PF01063">
    <property type="entry name" value="Aminotran_4"/>
    <property type="match status" value="1"/>
</dbReference>
<dbReference type="InterPro" id="IPR018300">
    <property type="entry name" value="Aminotrans_IV_CS"/>
</dbReference>
<keyword evidence="4 6" id="KW-0663">Pyridoxal phosphate</keyword>
<dbReference type="FunFam" id="3.20.10.10:FF:000002">
    <property type="entry name" value="D-alanine aminotransferase"/>
    <property type="match status" value="1"/>
</dbReference>
<dbReference type="SUPFAM" id="SSF56752">
    <property type="entry name" value="D-aminoacid aminotransferase-like PLP-dependent enzymes"/>
    <property type="match status" value="1"/>
</dbReference>
<comment type="cofactor">
    <cofactor evidence="1 6">
        <name>pyridoxal 5'-phosphate</name>
        <dbReference type="ChEBI" id="CHEBI:597326"/>
    </cofactor>
</comment>
<dbReference type="GO" id="GO:0005829">
    <property type="term" value="C:cytosol"/>
    <property type="evidence" value="ECO:0007669"/>
    <property type="project" value="TreeGrafter"/>
</dbReference>
<dbReference type="InterPro" id="IPR036038">
    <property type="entry name" value="Aminotransferase-like"/>
</dbReference>
<evidence type="ECO:0000256" key="1">
    <source>
        <dbReference type="ARBA" id="ARBA00001933"/>
    </source>
</evidence>
<evidence type="ECO:0000256" key="3">
    <source>
        <dbReference type="ARBA" id="ARBA00011738"/>
    </source>
</evidence>
<dbReference type="InterPro" id="IPR043131">
    <property type="entry name" value="BCAT-like_N"/>
</dbReference>
<protein>
    <submittedName>
        <fullName evidence="7">4-amino-4-deoxychorismate lyase</fullName>
    </submittedName>
</protein>
<dbReference type="Proteomes" id="UP000076476">
    <property type="component" value="Unassembled WGS sequence"/>
</dbReference>
<accession>A0A161ZU58</accession>
<evidence type="ECO:0000256" key="2">
    <source>
        <dbReference type="ARBA" id="ARBA00009320"/>
    </source>
</evidence>
<comment type="caution">
    <text evidence="7">The sequence shown here is derived from an EMBL/GenBank/DDBJ whole genome shotgun (WGS) entry which is preliminary data.</text>
</comment>
<dbReference type="AlphaFoldDB" id="A0A161ZU58"/>
<keyword evidence="7" id="KW-0456">Lyase</keyword>
<comment type="subunit">
    <text evidence="3">Homodimer.</text>
</comment>
<dbReference type="EMBL" id="LWBR01000015">
    <property type="protein sequence ID" value="KZN96737.1"/>
    <property type="molecule type" value="Genomic_DNA"/>
</dbReference>
<dbReference type="STRING" id="33936.AZI98_06945"/>
<dbReference type="PANTHER" id="PTHR42743">
    <property type="entry name" value="AMINO-ACID AMINOTRANSFERASE"/>
    <property type="match status" value="1"/>
</dbReference>
<dbReference type="InterPro" id="IPR050571">
    <property type="entry name" value="Class-IV_PLP-Dep_Aminotrnsfr"/>
</dbReference>
<organism evidence="7 8">
    <name type="scientific">Aeribacillus pallidus</name>
    <dbReference type="NCBI Taxonomy" id="33936"/>
    <lineage>
        <taxon>Bacteria</taxon>
        <taxon>Bacillati</taxon>
        <taxon>Bacillota</taxon>
        <taxon>Bacilli</taxon>
        <taxon>Bacillales</taxon>
        <taxon>Bacillaceae</taxon>
        <taxon>Aeribacillus</taxon>
    </lineage>
</organism>
<name>A0A161ZU58_9BACI</name>
<dbReference type="Gene3D" id="3.30.470.10">
    <property type="match status" value="1"/>
</dbReference>
<proteinExistence type="inferred from homology"/>